<feature type="region of interest" description="Disordered" evidence="2">
    <location>
        <begin position="58"/>
        <end position="88"/>
    </location>
</feature>
<dbReference type="InterPro" id="IPR040794">
    <property type="entry name" value="CE2_N"/>
</dbReference>
<dbReference type="PROSITE" id="PS00562">
    <property type="entry name" value="CBM1_1"/>
    <property type="match status" value="1"/>
</dbReference>
<feature type="chain" id="PRO_5004559805" evidence="3">
    <location>
        <begin position="19"/>
        <end position="426"/>
    </location>
</feature>
<dbReference type="GO" id="GO:0052689">
    <property type="term" value="F:carboxylic ester hydrolase activity"/>
    <property type="evidence" value="ECO:0007669"/>
    <property type="project" value="InterPro"/>
</dbReference>
<dbReference type="STRING" id="933388.S7ZCF1"/>
<dbReference type="PANTHER" id="PTHR37834:SF2">
    <property type="entry name" value="ESTERASE, SGNH HYDROLASE-TYPE"/>
    <property type="match status" value="1"/>
</dbReference>
<dbReference type="InterPro" id="IPR052762">
    <property type="entry name" value="PCW_deacetylase/CE"/>
</dbReference>
<dbReference type="Gene3D" id="3.40.50.1110">
    <property type="entry name" value="SGNH hydrolase"/>
    <property type="match status" value="1"/>
</dbReference>
<dbReference type="InterPro" id="IPR036514">
    <property type="entry name" value="SGNH_hydro_sf"/>
</dbReference>
<evidence type="ECO:0000256" key="2">
    <source>
        <dbReference type="SAM" id="MobiDB-lite"/>
    </source>
</evidence>
<feature type="domain" description="CBM1" evidence="4">
    <location>
        <begin position="16"/>
        <end position="52"/>
    </location>
</feature>
<dbReference type="Pfam" id="PF13472">
    <property type="entry name" value="Lipase_GDSL_2"/>
    <property type="match status" value="1"/>
</dbReference>
<evidence type="ECO:0000313" key="5">
    <source>
        <dbReference type="EMBL" id="EPS26366.1"/>
    </source>
</evidence>
<dbReference type="Gene3D" id="2.60.120.260">
    <property type="entry name" value="Galactose-binding domain-like"/>
    <property type="match status" value="1"/>
</dbReference>
<dbReference type="Pfam" id="PF00734">
    <property type="entry name" value="CBM_1"/>
    <property type="match status" value="1"/>
</dbReference>
<sequence>MKFLWASPLAIGVAAAQAAAWAQCGGTGYTGATTCTSGYSCVFVNAWYSQCQPGGGSGSGTTLTTTTSRASSTATSTQSSGSSPTLSPGVARYLGRVNPATKELTWPGTGVAFTFTGKSASIGLSSVTGDNSVDLIVDGGAPVVISNLTGNSISTPAGLSQGTHTVEIRKRSEAYFGSIVIGEITTDGKFGVNPVPAKKIEIIGDSITVGYGLDGVNPCPNTAAVEDNPKTYEAVAANSLGADYRVVAWSGKGLVRNIATGTTDTSPLMPELYTRYGANDADNSYPFSSDWTPDAVVINLGTNDFSYLAYDASGQSYKARSPINATTFTDGMVDFVRSIQTHYPRAKFFLLTSPMLSDYFPTAADAQHTTQKTALQSAISQLGSNAYLVDWPTQGSDVGCDYHPNASTHAAGAAILVSAIRSALGW</sequence>
<dbReference type="SUPFAM" id="SSF52266">
    <property type="entry name" value="SGNH hydrolase"/>
    <property type="match status" value="1"/>
</dbReference>
<reference evidence="5 6" key="1">
    <citation type="journal article" date="2013" name="PLoS ONE">
        <title>Genomic and secretomic analyses reveal unique features of the lignocellulolytic enzyme system of Penicillium decumbens.</title>
        <authorList>
            <person name="Liu G."/>
            <person name="Zhang L."/>
            <person name="Wei X."/>
            <person name="Zou G."/>
            <person name="Qin Y."/>
            <person name="Ma L."/>
            <person name="Li J."/>
            <person name="Zheng H."/>
            <person name="Wang S."/>
            <person name="Wang C."/>
            <person name="Xun L."/>
            <person name="Zhao G.-P."/>
            <person name="Zhou Z."/>
            <person name="Qu Y."/>
        </authorList>
    </citation>
    <scope>NUCLEOTIDE SEQUENCE [LARGE SCALE GENOMIC DNA]</scope>
    <source>
        <strain evidence="6">114-2 / CGMCC 5302</strain>
    </source>
</reference>
<dbReference type="Proteomes" id="UP000019376">
    <property type="component" value="Unassembled WGS sequence"/>
</dbReference>
<evidence type="ECO:0000256" key="1">
    <source>
        <dbReference type="ARBA" id="ARBA00022729"/>
    </source>
</evidence>
<dbReference type="InterPro" id="IPR000254">
    <property type="entry name" value="CBD"/>
</dbReference>
<dbReference type="PhylomeDB" id="S7ZCF1"/>
<dbReference type="PROSITE" id="PS51164">
    <property type="entry name" value="CBM1_2"/>
    <property type="match status" value="1"/>
</dbReference>
<dbReference type="AlphaFoldDB" id="S7ZCF1"/>
<dbReference type="eggNOG" id="ENOG502S3T0">
    <property type="taxonomic scope" value="Eukaryota"/>
</dbReference>
<keyword evidence="6" id="KW-1185">Reference proteome</keyword>
<feature type="signal peptide" evidence="3">
    <location>
        <begin position="1"/>
        <end position="18"/>
    </location>
</feature>
<dbReference type="InterPro" id="IPR013830">
    <property type="entry name" value="SGNH_hydro"/>
</dbReference>
<evidence type="ECO:0000313" key="6">
    <source>
        <dbReference type="Proteomes" id="UP000019376"/>
    </source>
</evidence>
<dbReference type="HOGENOM" id="CLU_042506_1_0_1"/>
<name>S7ZCF1_PENO1</name>
<gene>
    <name evidence="5" type="ORF">PDE_01302</name>
</gene>
<dbReference type="EMBL" id="KB644409">
    <property type="protein sequence ID" value="EPS26366.1"/>
    <property type="molecule type" value="Genomic_DNA"/>
</dbReference>
<dbReference type="PANTHER" id="PTHR37834">
    <property type="entry name" value="GDSL-LIKE LIPASE/ACYLHYDROLASE DOMAIN PROTEIN (AFU_ORTHOLOGUE AFUA_2G00620)"/>
    <property type="match status" value="1"/>
</dbReference>
<dbReference type="Pfam" id="PF17996">
    <property type="entry name" value="CE2_N"/>
    <property type="match status" value="1"/>
</dbReference>
<dbReference type="GO" id="GO:0005576">
    <property type="term" value="C:extracellular region"/>
    <property type="evidence" value="ECO:0007669"/>
    <property type="project" value="InterPro"/>
</dbReference>
<accession>S7ZCF1</accession>
<organism evidence="5 6">
    <name type="scientific">Penicillium oxalicum (strain 114-2 / CGMCC 5302)</name>
    <name type="common">Penicillium decumbens</name>
    <dbReference type="NCBI Taxonomy" id="933388"/>
    <lineage>
        <taxon>Eukaryota</taxon>
        <taxon>Fungi</taxon>
        <taxon>Dikarya</taxon>
        <taxon>Ascomycota</taxon>
        <taxon>Pezizomycotina</taxon>
        <taxon>Eurotiomycetes</taxon>
        <taxon>Eurotiomycetidae</taxon>
        <taxon>Eurotiales</taxon>
        <taxon>Aspergillaceae</taxon>
        <taxon>Penicillium</taxon>
    </lineage>
</organism>
<keyword evidence="1 3" id="KW-0732">Signal</keyword>
<dbReference type="GO" id="GO:0030248">
    <property type="term" value="F:cellulose binding"/>
    <property type="evidence" value="ECO:0007669"/>
    <property type="project" value="InterPro"/>
</dbReference>
<dbReference type="SUPFAM" id="SSF57180">
    <property type="entry name" value="Cellulose-binding domain"/>
    <property type="match status" value="1"/>
</dbReference>
<dbReference type="GO" id="GO:0005975">
    <property type="term" value="P:carbohydrate metabolic process"/>
    <property type="evidence" value="ECO:0007669"/>
    <property type="project" value="InterPro"/>
</dbReference>
<evidence type="ECO:0000256" key="3">
    <source>
        <dbReference type="SAM" id="SignalP"/>
    </source>
</evidence>
<feature type="compositionally biased region" description="Low complexity" evidence="2">
    <location>
        <begin position="60"/>
        <end position="88"/>
    </location>
</feature>
<dbReference type="CDD" id="cd01831">
    <property type="entry name" value="Endoglucanase_E_like"/>
    <property type="match status" value="1"/>
</dbReference>
<dbReference type="SMART" id="SM00236">
    <property type="entry name" value="fCBD"/>
    <property type="match status" value="1"/>
</dbReference>
<protein>
    <submittedName>
        <fullName evidence="5">Putative acetyl xylan esterase</fullName>
    </submittedName>
</protein>
<dbReference type="OrthoDB" id="426133at2759"/>
<dbReference type="InterPro" id="IPR037461">
    <property type="entry name" value="CtCE2-like_dom"/>
</dbReference>
<evidence type="ECO:0000259" key="4">
    <source>
        <dbReference type="PROSITE" id="PS51164"/>
    </source>
</evidence>
<proteinExistence type="predicted"/>
<dbReference type="InterPro" id="IPR035971">
    <property type="entry name" value="CBD_sf"/>
</dbReference>